<dbReference type="NCBIfam" id="TIGR00296">
    <property type="entry name" value="TIGR00296 family protein"/>
    <property type="match status" value="1"/>
</dbReference>
<dbReference type="VEuPathDB" id="FungiDB:BLGHR1_12738"/>
<dbReference type="InterPro" id="IPR002733">
    <property type="entry name" value="AMMECR1_domain"/>
</dbReference>
<organism evidence="2 3">
    <name type="scientific">Blumeria hordei</name>
    <name type="common">Barley powdery mildew</name>
    <name type="synonym">Blumeria graminis f. sp. hordei</name>
    <dbReference type="NCBI Taxonomy" id="2867405"/>
    <lineage>
        <taxon>Eukaryota</taxon>
        <taxon>Fungi</taxon>
        <taxon>Dikarya</taxon>
        <taxon>Ascomycota</taxon>
        <taxon>Pezizomycotina</taxon>
        <taxon>Leotiomycetes</taxon>
        <taxon>Erysiphales</taxon>
        <taxon>Erysiphaceae</taxon>
        <taxon>Blumeria</taxon>
    </lineage>
</organism>
<dbReference type="InterPro" id="IPR023473">
    <property type="entry name" value="AMMECR1"/>
</dbReference>
<dbReference type="Proteomes" id="UP000275772">
    <property type="component" value="Unassembled WGS sequence"/>
</dbReference>
<sequence length="227" mass="25087">MANMAQAVCCFETLAASLEGRNALSLRDVEKLWAAYLATTSPELAPADARSSADDEAPLFVTWNTISPADSTDLSLRGCIGTFEAAPLAISLPSYALTAALHDPRFPPIALAELQTISVCVTLLTNFEPCAHPLDWMVGIHGIRVQFTADGATWNACYLPDVAVEQGWDPEECVVSCMQKSGWHGHWFNWRDVENLAVTRFQGTKATLSFENWQGWRKWVDEQPRQT</sequence>
<evidence type="ECO:0000259" key="1">
    <source>
        <dbReference type="PROSITE" id="PS51112"/>
    </source>
</evidence>
<feature type="domain" description="AMMECR1" evidence="1">
    <location>
        <begin position="18"/>
        <end position="217"/>
    </location>
</feature>
<dbReference type="PROSITE" id="PS51112">
    <property type="entry name" value="AMMECR1"/>
    <property type="match status" value="1"/>
</dbReference>
<gene>
    <name evidence="2" type="ORF">BLGHR1_12738</name>
</gene>
<dbReference type="AlphaFoldDB" id="A0A383URS2"/>
<dbReference type="Pfam" id="PF01871">
    <property type="entry name" value="AMMECR1"/>
    <property type="match status" value="1"/>
</dbReference>
<accession>A0A383URS2</accession>
<dbReference type="Gene3D" id="3.30.700.20">
    <property type="entry name" value="Hypothetical protein ph0010, domain 1"/>
    <property type="match status" value="1"/>
</dbReference>
<evidence type="ECO:0000313" key="3">
    <source>
        <dbReference type="Proteomes" id="UP000275772"/>
    </source>
</evidence>
<proteinExistence type="predicted"/>
<protein>
    <recommendedName>
        <fullName evidence="1">AMMECR1 domain-containing protein</fullName>
    </recommendedName>
</protein>
<dbReference type="SUPFAM" id="SSF143447">
    <property type="entry name" value="AMMECR1-like"/>
    <property type="match status" value="1"/>
</dbReference>
<reference evidence="2 3" key="1">
    <citation type="submission" date="2017-11" db="EMBL/GenBank/DDBJ databases">
        <authorList>
            <person name="Kracher B."/>
        </authorList>
    </citation>
    <scope>NUCLEOTIDE SEQUENCE [LARGE SCALE GENOMIC DNA]</scope>
    <source>
        <strain evidence="2 3">RACE1</strain>
    </source>
</reference>
<dbReference type="InterPro" id="IPR027485">
    <property type="entry name" value="AMMECR1_N"/>
</dbReference>
<dbReference type="EMBL" id="UNSH01000041">
    <property type="protein sequence ID" value="SZF01962.1"/>
    <property type="molecule type" value="Genomic_DNA"/>
</dbReference>
<name>A0A383URS2_BLUHO</name>
<dbReference type="InterPro" id="IPR036071">
    <property type="entry name" value="AMMECR1_dom_sf"/>
</dbReference>
<dbReference type="PANTHER" id="PTHR13016:SF0">
    <property type="entry name" value="AMME SYNDROME CANDIDATE GENE 1 PROTEIN"/>
    <property type="match status" value="1"/>
</dbReference>
<dbReference type="PANTHER" id="PTHR13016">
    <property type="entry name" value="AMMECR1 HOMOLOG"/>
    <property type="match status" value="1"/>
</dbReference>
<evidence type="ECO:0000313" key="2">
    <source>
        <dbReference type="EMBL" id="SZF01962.1"/>
    </source>
</evidence>